<evidence type="ECO:0000256" key="3">
    <source>
        <dbReference type="ARBA" id="ARBA00022679"/>
    </source>
</evidence>
<keyword evidence="9" id="KW-1185">Reference proteome</keyword>
<dbReference type="AlphaFoldDB" id="A0A1I3VI02"/>
<dbReference type="Pfam" id="PF02801">
    <property type="entry name" value="Ketoacyl-synt_C"/>
    <property type="match status" value="1"/>
</dbReference>
<dbReference type="SUPFAM" id="SSF51735">
    <property type="entry name" value="NAD(P)-binding Rossmann-fold domains"/>
    <property type="match status" value="1"/>
</dbReference>
<dbReference type="InterPro" id="IPR050091">
    <property type="entry name" value="PKS_NRPS_Biosynth_Enz"/>
</dbReference>
<evidence type="ECO:0000259" key="7">
    <source>
        <dbReference type="PROSITE" id="PS52004"/>
    </source>
</evidence>
<dbReference type="SUPFAM" id="SSF53901">
    <property type="entry name" value="Thiolase-like"/>
    <property type="match status" value="1"/>
</dbReference>
<dbReference type="GO" id="GO:0005737">
    <property type="term" value="C:cytoplasm"/>
    <property type="evidence" value="ECO:0007669"/>
    <property type="project" value="TreeGrafter"/>
</dbReference>
<dbReference type="InterPro" id="IPR036291">
    <property type="entry name" value="NAD(P)-bd_dom_sf"/>
</dbReference>
<dbReference type="InterPro" id="IPR011032">
    <property type="entry name" value="GroES-like_sf"/>
</dbReference>
<dbReference type="SUPFAM" id="SSF50129">
    <property type="entry name" value="GroES-like"/>
    <property type="match status" value="1"/>
</dbReference>
<dbReference type="CDD" id="cd08251">
    <property type="entry name" value="polyketide_synthase"/>
    <property type="match status" value="1"/>
</dbReference>
<name>A0A1I3VI02_9BACL</name>
<dbReference type="Pfam" id="PF00109">
    <property type="entry name" value="ketoacyl-synt"/>
    <property type="match status" value="1"/>
</dbReference>
<reference evidence="8 9" key="1">
    <citation type="submission" date="2016-10" db="EMBL/GenBank/DDBJ databases">
        <authorList>
            <person name="de Groot N.N."/>
        </authorList>
    </citation>
    <scope>NUCLEOTIDE SEQUENCE [LARGE SCALE GENOMIC DNA]</scope>
    <source>
        <strain evidence="8 9">DSM 44778</strain>
    </source>
</reference>
<evidence type="ECO:0000313" key="8">
    <source>
        <dbReference type="EMBL" id="SFJ94812.1"/>
    </source>
</evidence>
<dbReference type="SMART" id="SM00823">
    <property type="entry name" value="PKS_PP"/>
    <property type="match status" value="1"/>
</dbReference>
<dbReference type="Proteomes" id="UP000199545">
    <property type="component" value="Unassembled WGS sequence"/>
</dbReference>
<evidence type="ECO:0000256" key="5">
    <source>
        <dbReference type="SAM" id="MobiDB-lite"/>
    </source>
</evidence>
<feature type="domain" description="Carrier" evidence="6">
    <location>
        <begin position="76"/>
        <end position="150"/>
    </location>
</feature>
<dbReference type="Gene3D" id="3.40.50.720">
    <property type="entry name" value="NAD(P)-binding Rossmann-like Domain"/>
    <property type="match status" value="1"/>
</dbReference>
<dbReference type="SMART" id="SM01294">
    <property type="entry name" value="PKS_PP_betabranch"/>
    <property type="match status" value="1"/>
</dbReference>
<dbReference type="InterPro" id="IPR014030">
    <property type="entry name" value="Ketoacyl_synth_N"/>
</dbReference>
<evidence type="ECO:0000313" key="9">
    <source>
        <dbReference type="Proteomes" id="UP000199545"/>
    </source>
</evidence>
<dbReference type="InterPro" id="IPR020841">
    <property type="entry name" value="PKS_Beta-ketoAc_synthase_dom"/>
</dbReference>
<dbReference type="Pfam" id="PF00550">
    <property type="entry name" value="PP-binding"/>
    <property type="match status" value="1"/>
</dbReference>
<dbReference type="EMBL" id="FORR01000053">
    <property type="protein sequence ID" value="SFJ94812.1"/>
    <property type="molecule type" value="Genomic_DNA"/>
</dbReference>
<keyword evidence="3" id="KW-0808">Transferase</keyword>
<keyword evidence="4" id="KW-0511">Multifunctional enzyme</keyword>
<dbReference type="SUPFAM" id="SSF47336">
    <property type="entry name" value="ACP-like"/>
    <property type="match status" value="1"/>
</dbReference>
<evidence type="ECO:0000256" key="2">
    <source>
        <dbReference type="ARBA" id="ARBA00022553"/>
    </source>
</evidence>
<dbReference type="PANTHER" id="PTHR43775:SF37">
    <property type="entry name" value="SI:DKEY-61P9.11"/>
    <property type="match status" value="1"/>
</dbReference>
<keyword evidence="2" id="KW-0597">Phosphoprotein</keyword>
<dbReference type="PANTHER" id="PTHR43775">
    <property type="entry name" value="FATTY ACID SYNTHASE"/>
    <property type="match status" value="1"/>
</dbReference>
<dbReference type="PROSITE" id="PS52004">
    <property type="entry name" value="KS3_2"/>
    <property type="match status" value="1"/>
</dbReference>
<dbReference type="STRING" id="46223.SAMN05421852_1531"/>
<dbReference type="GO" id="GO:0071770">
    <property type="term" value="P:DIM/DIP cell wall layer assembly"/>
    <property type="evidence" value="ECO:0007669"/>
    <property type="project" value="TreeGrafter"/>
</dbReference>
<dbReference type="InterPro" id="IPR014031">
    <property type="entry name" value="Ketoacyl_synth_C"/>
</dbReference>
<dbReference type="Pfam" id="PF00107">
    <property type="entry name" value="ADH_zinc_N"/>
    <property type="match status" value="1"/>
</dbReference>
<dbReference type="GO" id="GO:0006633">
    <property type="term" value="P:fatty acid biosynthetic process"/>
    <property type="evidence" value="ECO:0007669"/>
    <property type="project" value="InterPro"/>
</dbReference>
<dbReference type="GO" id="GO:0016491">
    <property type="term" value="F:oxidoreductase activity"/>
    <property type="evidence" value="ECO:0007669"/>
    <property type="project" value="InterPro"/>
</dbReference>
<dbReference type="InterPro" id="IPR036736">
    <property type="entry name" value="ACP-like_sf"/>
</dbReference>
<evidence type="ECO:0000256" key="4">
    <source>
        <dbReference type="ARBA" id="ARBA00023268"/>
    </source>
</evidence>
<feature type="region of interest" description="Disordered" evidence="5">
    <location>
        <begin position="37"/>
        <end position="70"/>
    </location>
</feature>
<protein>
    <submittedName>
        <fullName evidence="8">Polyketide synthase PksR</fullName>
    </submittedName>
</protein>
<dbReference type="InterPro" id="IPR020806">
    <property type="entry name" value="PKS_PP-bd"/>
</dbReference>
<evidence type="ECO:0000256" key="1">
    <source>
        <dbReference type="ARBA" id="ARBA00022450"/>
    </source>
</evidence>
<evidence type="ECO:0000259" key="6">
    <source>
        <dbReference type="PROSITE" id="PS50075"/>
    </source>
</evidence>
<keyword evidence="1" id="KW-0596">Phosphopantetheine</keyword>
<proteinExistence type="predicted"/>
<dbReference type="SMART" id="SM00825">
    <property type="entry name" value="PKS_KS"/>
    <property type="match status" value="1"/>
</dbReference>
<dbReference type="Pfam" id="PF08240">
    <property type="entry name" value="ADH_N"/>
    <property type="match status" value="1"/>
</dbReference>
<dbReference type="PROSITE" id="PS00606">
    <property type="entry name" value="KS3_1"/>
    <property type="match status" value="1"/>
</dbReference>
<dbReference type="Gene3D" id="1.10.1200.10">
    <property type="entry name" value="ACP-like"/>
    <property type="match status" value="1"/>
</dbReference>
<feature type="non-terminal residue" evidence="8">
    <location>
        <position position="921"/>
    </location>
</feature>
<dbReference type="Gene3D" id="3.40.47.10">
    <property type="match status" value="1"/>
</dbReference>
<dbReference type="GO" id="GO:0004312">
    <property type="term" value="F:fatty acid synthase activity"/>
    <property type="evidence" value="ECO:0007669"/>
    <property type="project" value="TreeGrafter"/>
</dbReference>
<dbReference type="GO" id="GO:0004315">
    <property type="term" value="F:3-oxoacyl-[acyl-carrier-protein] synthase activity"/>
    <property type="evidence" value="ECO:0007669"/>
    <property type="project" value="InterPro"/>
</dbReference>
<feature type="compositionally biased region" description="Polar residues" evidence="5">
    <location>
        <begin position="43"/>
        <end position="58"/>
    </location>
</feature>
<dbReference type="Gene3D" id="3.90.180.10">
    <property type="entry name" value="Medium-chain alcohol dehydrogenases, catalytic domain"/>
    <property type="match status" value="1"/>
</dbReference>
<dbReference type="InterPro" id="IPR016039">
    <property type="entry name" value="Thiolase-like"/>
</dbReference>
<feature type="non-terminal residue" evidence="8">
    <location>
        <position position="1"/>
    </location>
</feature>
<dbReference type="PROSITE" id="PS50075">
    <property type="entry name" value="CARRIER"/>
    <property type="match status" value="1"/>
</dbReference>
<dbReference type="GO" id="GO:0005886">
    <property type="term" value="C:plasma membrane"/>
    <property type="evidence" value="ECO:0007669"/>
    <property type="project" value="TreeGrafter"/>
</dbReference>
<dbReference type="InterPro" id="IPR013154">
    <property type="entry name" value="ADH-like_N"/>
</dbReference>
<gene>
    <name evidence="8" type="ORF">SAMN05421852_1531</name>
</gene>
<dbReference type="InterPro" id="IPR020843">
    <property type="entry name" value="ER"/>
</dbReference>
<accession>A0A1I3VI02</accession>
<organism evidence="8 9">
    <name type="scientific">Thermoflavimicrobium dichotomicum</name>
    <dbReference type="NCBI Taxonomy" id="46223"/>
    <lineage>
        <taxon>Bacteria</taxon>
        <taxon>Bacillati</taxon>
        <taxon>Bacillota</taxon>
        <taxon>Bacilli</taxon>
        <taxon>Bacillales</taxon>
        <taxon>Thermoactinomycetaceae</taxon>
        <taxon>Thermoflavimicrobium</taxon>
    </lineage>
</organism>
<dbReference type="InterPro" id="IPR013149">
    <property type="entry name" value="ADH-like_C"/>
</dbReference>
<sequence length="921" mass="101434">SAPSSSLYRKHANGASKSLLPKVMALYGKNNAPIQFEPEKQSVSESVSLPAQPVSQQKTNKRQRGGTSVTDQMIEDHVRTMIRESIAEALKMDEELIQDDQSFSEYGVDSIIAVSLIKIINTKCNITLQTTVLFDYNNVDKLVRYIIQEHKSAIIPLLQENMSAEEMKIEVQQETKLSEQNKPKLTFNRFKRKPLRMPSTVENVEPNGSFYRRVLIERPGGIDDLRVVESPVPKLKEDEVRIAVRAFSLNFGDLLCVKGLYPTMPPYPFTPGFESSGVVVEIGSSVTSVRVGDEVIIGAGEAFGGQATMITCKAKQVIPKPKSLTFEEACALPTVAITMIAAFRRAQLKKGEKILIQTATGGTGLIAVQLAKYYGAEIYATAGSQHKLEYLKKLGVPHLINYLETDFEQEIMRLTQGKGVDVVINTLSGDAIQKGLNCLAPGGRYIEIAMTALKSAKTIDLSVLSNNQTFHSVDLRKQGLENPEILRDYGNEMFQLVEKKVIQPTICKVFPFDQIKEAYRYLENRKNIGKIVVSIPDQYRYEKTTVEENNSIEKRELHSLPSMQQDSIAIIGMSGRFGKANSVHELWKYLANGTELVEEVTRWDLSDKDMYCKHGSLLEDIDQFDPLFFNISGLEATYMDPQQRIFLEEAWKALEDAGYAGSGMDGRLCGVYVGCSGGDYQHLFRDQAPPQAFWGNAGSVIPARIAYYLNLQGPAVAVDTACSSSLVAIHLACQSLWSNETEMALAGGVFIQSTPAFFAASNRAGMLSPTGHCYTFDDRADGFVPGEGVGVVVLKRLRDAIADGDHIYGVIRGSGINQDGTTNGITAPSAISQERLERHVYDTFGIHPEQIQMVEAHGTGTKLGDPIEYGALTRAFRHYTDKKGYCAIGSIKTNIGHAAAAAGVAGLIKILLAMKHRQIPP</sequence>
<dbReference type="SMART" id="SM00829">
    <property type="entry name" value="PKS_ER"/>
    <property type="match status" value="1"/>
</dbReference>
<dbReference type="InterPro" id="IPR009081">
    <property type="entry name" value="PP-bd_ACP"/>
</dbReference>
<feature type="domain" description="Ketosynthase family 3 (KS3)" evidence="7">
    <location>
        <begin position="565"/>
        <end position="921"/>
    </location>
</feature>
<dbReference type="CDD" id="cd00833">
    <property type="entry name" value="PKS"/>
    <property type="match status" value="1"/>
</dbReference>
<dbReference type="GO" id="GO:0031177">
    <property type="term" value="F:phosphopantetheine binding"/>
    <property type="evidence" value="ECO:0007669"/>
    <property type="project" value="InterPro"/>
</dbReference>
<dbReference type="InterPro" id="IPR018201">
    <property type="entry name" value="Ketoacyl_synth_AS"/>
</dbReference>